<feature type="non-terminal residue" evidence="1">
    <location>
        <position position="1"/>
    </location>
</feature>
<name>X1JZX1_9ZZZZ</name>
<comment type="caution">
    <text evidence="1">The sequence shown here is derived from an EMBL/GenBank/DDBJ whole genome shotgun (WGS) entry which is preliminary data.</text>
</comment>
<organism evidence="1">
    <name type="scientific">marine sediment metagenome</name>
    <dbReference type="NCBI Taxonomy" id="412755"/>
    <lineage>
        <taxon>unclassified sequences</taxon>
        <taxon>metagenomes</taxon>
        <taxon>ecological metagenomes</taxon>
    </lineage>
</organism>
<reference evidence="1" key="1">
    <citation type="journal article" date="2014" name="Front. Microbiol.">
        <title>High frequency of phylogenetically diverse reductive dehalogenase-homologous genes in deep subseafloor sedimentary metagenomes.</title>
        <authorList>
            <person name="Kawai M."/>
            <person name="Futagami T."/>
            <person name="Toyoda A."/>
            <person name="Takaki Y."/>
            <person name="Nishi S."/>
            <person name="Hori S."/>
            <person name="Arai W."/>
            <person name="Tsubouchi T."/>
            <person name="Morono Y."/>
            <person name="Uchiyama I."/>
            <person name="Ito T."/>
            <person name="Fujiyama A."/>
            <person name="Inagaki F."/>
            <person name="Takami H."/>
        </authorList>
    </citation>
    <scope>NUCLEOTIDE SEQUENCE</scope>
    <source>
        <strain evidence="1">Expedition CK06-06</strain>
    </source>
</reference>
<sequence length="93" mass="10512">QEDRRTATEVQNAEPLTLERLRECFQAIDSISITRKISCSPEAYGDLIRRNDIVLNEGVSINIATNDLYVGSLWGIEFYVNPNQREPFIPIGG</sequence>
<accession>X1JZX1</accession>
<protein>
    <submittedName>
        <fullName evidence="1">Uncharacterized protein</fullName>
    </submittedName>
</protein>
<gene>
    <name evidence="1" type="ORF">S03H2_48002</name>
</gene>
<evidence type="ECO:0000313" key="1">
    <source>
        <dbReference type="EMBL" id="GAH75403.1"/>
    </source>
</evidence>
<proteinExistence type="predicted"/>
<dbReference type="AlphaFoldDB" id="X1JZX1"/>
<dbReference type="EMBL" id="BARU01030226">
    <property type="protein sequence ID" value="GAH75403.1"/>
    <property type="molecule type" value="Genomic_DNA"/>
</dbReference>